<reference evidence="4" key="1">
    <citation type="submission" date="2017-06" db="EMBL/GenBank/DDBJ databases">
        <authorList>
            <person name="Varghese N."/>
            <person name="Submissions S."/>
        </authorList>
    </citation>
    <scope>NUCLEOTIDE SEQUENCE [LARGE SCALE GENOMIC DNA]</scope>
    <source>
        <strain evidence="4">DSM 11116</strain>
    </source>
</reference>
<keyword evidence="4" id="KW-1185">Reference proteome</keyword>
<dbReference type="RefSeq" id="WP_170934832.1">
    <property type="nucleotide sequence ID" value="NZ_FYEW01000002.1"/>
</dbReference>
<dbReference type="Pfam" id="PF05656">
    <property type="entry name" value="DUF805"/>
    <property type="match status" value="1"/>
</dbReference>
<feature type="transmembrane region" description="Helical" evidence="2">
    <location>
        <begin position="79"/>
        <end position="100"/>
    </location>
</feature>
<protein>
    <submittedName>
        <fullName evidence="3">Uncharacterized membrane protein YhaH, DUF805 family</fullName>
    </submittedName>
</protein>
<evidence type="ECO:0000256" key="2">
    <source>
        <dbReference type="SAM" id="Phobius"/>
    </source>
</evidence>
<keyword evidence="2" id="KW-0472">Membrane</keyword>
<sequence>MQEFFTTRGRLRRRDYWGRTIGVYGAVILAYVLASHVQYASPDNEQLATAGVCLVILIGVILANIQVIKRLHDTNLSGWWWFLFLLPVVSYGLSIGMSFVPGTRGQNRFGPDPKEEVAYEEEHPGKRE</sequence>
<keyword evidence="2" id="KW-0812">Transmembrane</keyword>
<dbReference type="Proteomes" id="UP000198131">
    <property type="component" value="Unassembled WGS sequence"/>
</dbReference>
<evidence type="ECO:0000313" key="4">
    <source>
        <dbReference type="Proteomes" id="UP000198131"/>
    </source>
</evidence>
<dbReference type="AlphaFoldDB" id="A0A212UDT5"/>
<gene>
    <name evidence="3" type="ORF">SAMN06265337_3296</name>
</gene>
<feature type="transmembrane region" description="Helical" evidence="2">
    <location>
        <begin position="47"/>
        <end position="67"/>
    </location>
</feature>
<keyword evidence="2" id="KW-1133">Transmembrane helix</keyword>
<name>A0A212UDT5_9BACT</name>
<evidence type="ECO:0000313" key="3">
    <source>
        <dbReference type="EMBL" id="SNC76261.1"/>
    </source>
</evidence>
<feature type="transmembrane region" description="Helical" evidence="2">
    <location>
        <begin position="21"/>
        <end position="41"/>
    </location>
</feature>
<feature type="compositionally biased region" description="Basic and acidic residues" evidence="1">
    <location>
        <begin position="111"/>
        <end position="128"/>
    </location>
</feature>
<dbReference type="GO" id="GO:0005886">
    <property type="term" value="C:plasma membrane"/>
    <property type="evidence" value="ECO:0007669"/>
    <property type="project" value="TreeGrafter"/>
</dbReference>
<evidence type="ECO:0000256" key="1">
    <source>
        <dbReference type="SAM" id="MobiDB-lite"/>
    </source>
</evidence>
<dbReference type="PANTHER" id="PTHR34980:SF3">
    <property type="entry name" value="BLR8105 PROTEIN"/>
    <property type="match status" value="1"/>
</dbReference>
<dbReference type="InterPro" id="IPR008523">
    <property type="entry name" value="DUF805"/>
</dbReference>
<dbReference type="EMBL" id="FYEW01000002">
    <property type="protein sequence ID" value="SNC76261.1"/>
    <property type="molecule type" value="Genomic_DNA"/>
</dbReference>
<dbReference type="PANTHER" id="PTHR34980">
    <property type="entry name" value="INNER MEMBRANE PROTEIN-RELATED-RELATED"/>
    <property type="match status" value="1"/>
</dbReference>
<organism evidence="3 4">
    <name type="scientific">Hymenobacter gelipurpurascens</name>
    <dbReference type="NCBI Taxonomy" id="89968"/>
    <lineage>
        <taxon>Bacteria</taxon>
        <taxon>Pseudomonadati</taxon>
        <taxon>Bacteroidota</taxon>
        <taxon>Cytophagia</taxon>
        <taxon>Cytophagales</taxon>
        <taxon>Hymenobacteraceae</taxon>
        <taxon>Hymenobacter</taxon>
    </lineage>
</organism>
<feature type="region of interest" description="Disordered" evidence="1">
    <location>
        <begin position="102"/>
        <end position="128"/>
    </location>
</feature>
<accession>A0A212UDT5</accession>
<proteinExistence type="predicted"/>